<keyword evidence="1 6" id="KW-0696">RNA-directed RNA polymerase</keyword>
<protein>
    <submittedName>
        <fullName evidence="6">RNA-dependent RNA polymerase</fullName>
    </submittedName>
</protein>
<organism evidence="6">
    <name type="scientific">Rabbit picobirnavirus 7</name>
    <dbReference type="NCBI Taxonomy" id="2716681"/>
    <lineage>
        <taxon>Viruses</taxon>
        <taxon>Riboviria</taxon>
        <taxon>Orthornavirae</taxon>
        <taxon>Pisuviricota</taxon>
        <taxon>Duplopiviricetes</taxon>
        <taxon>Durnavirales</taxon>
        <taxon>Picobirnaviridae</taxon>
        <taxon>Orthopicobirnavirus</taxon>
    </lineage>
</organism>
<evidence type="ECO:0000313" key="6">
    <source>
        <dbReference type="EMBL" id="QIJ70105.1"/>
    </source>
</evidence>
<accession>A0A6G7PSF0</accession>
<proteinExistence type="predicted"/>
<feature type="domain" description="RNA-directed RNA polymerase C-terminal" evidence="5">
    <location>
        <begin position="199"/>
        <end position="393"/>
    </location>
</feature>
<reference evidence="6" key="1">
    <citation type="submission" date="2020-02" db="EMBL/GenBank/DDBJ databases">
        <title>Comparative analysis of RNA virome composition in rabbits and associated ectoparasites.</title>
        <authorList>
            <person name="Mahar J.E."/>
            <person name="Shi M."/>
            <person name="Hall R.N."/>
            <person name="Strive T."/>
            <person name="Holmes E.C."/>
        </authorList>
    </citation>
    <scope>NUCLEOTIDE SEQUENCE</scope>
    <source>
        <strain evidence="6">GUNCC_DN50711-46</strain>
    </source>
</reference>
<dbReference type="GO" id="GO:0003723">
    <property type="term" value="F:RNA binding"/>
    <property type="evidence" value="ECO:0007669"/>
    <property type="project" value="InterPro"/>
</dbReference>
<dbReference type="SUPFAM" id="SSF56672">
    <property type="entry name" value="DNA/RNA polymerases"/>
    <property type="match status" value="1"/>
</dbReference>
<evidence type="ECO:0000259" key="5">
    <source>
        <dbReference type="Pfam" id="PF00680"/>
    </source>
</evidence>
<dbReference type="InterPro" id="IPR043502">
    <property type="entry name" value="DNA/RNA_pol_sf"/>
</dbReference>
<keyword evidence="3" id="KW-0548">Nucleotidyltransferase</keyword>
<sequence>MEKKQPDLGNFFKLPNPGLRAYFQHTVQGNQDDYRPPFWKGQPREEVLSKWQKVFDGLGVQKKWPTLYEYEMEMKAKVGPMSIQLPLKDRLESIEDYFKRVEGKHDPLPQAAIDATISYFGKAKGVRLRSLANTAANMRLSTNSGNPWFTKRRRVIQEAISSQVIRESGKWYGVINGQRYELAAILGWRGQEGGISDDDVKQRVIWMMSVLLNLHELSFYQPAIEAMQKTRLIPAYVSMDEVDRQVTALFDTKGANDVVICTDFSKFDQSFNSEMQSAALAVERALATPTGDSEMWFEKIYPAKFNIPLICDESLMYEGFHGMGSGSGGTNFDECMAHKCLQFDACQRINTQLNPHSMAYGDDGVLTAPNLRVEDVMSAYTSHGMEMNPEKQYVSTHDCVVLRRWHHIDYRIGNVMVGVYSTFRALGRLLAQERFYDPEEWGPEQVTLRAWSILENCNNSPYFEEFVNFVLTGDKYRLGLDLPGFMDRVVSIAKNSIDQLPDFLGYTKTLQDKDPSRGITSWRIFKYLSKLK</sequence>
<dbReference type="GO" id="GO:0006351">
    <property type="term" value="P:DNA-templated transcription"/>
    <property type="evidence" value="ECO:0007669"/>
    <property type="project" value="InterPro"/>
</dbReference>
<dbReference type="GO" id="GO:0003968">
    <property type="term" value="F:RNA-directed RNA polymerase activity"/>
    <property type="evidence" value="ECO:0007669"/>
    <property type="project" value="UniProtKB-KW"/>
</dbReference>
<keyword evidence="2" id="KW-0808">Transferase</keyword>
<name>A0A6G7PSF0_9VIRU</name>
<evidence type="ECO:0000256" key="1">
    <source>
        <dbReference type="ARBA" id="ARBA00022484"/>
    </source>
</evidence>
<evidence type="ECO:0000256" key="4">
    <source>
        <dbReference type="ARBA" id="ARBA00022953"/>
    </source>
</evidence>
<evidence type="ECO:0000256" key="2">
    <source>
        <dbReference type="ARBA" id="ARBA00022679"/>
    </source>
</evidence>
<dbReference type="EMBL" id="MT129750">
    <property type="protein sequence ID" value="QIJ70105.1"/>
    <property type="molecule type" value="Genomic_RNA"/>
</dbReference>
<dbReference type="CDD" id="cd23185">
    <property type="entry name" value="dsRNAv_Picobirnaviridae_RdRp"/>
    <property type="match status" value="1"/>
</dbReference>
<dbReference type="InterPro" id="IPR001205">
    <property type="entry name" value="RNA-dir_pol_C"/>
</dbReference>
<evidence type="ECO:0000256" key="3">
    <source>
        <dbReference type="ARBA" id="ARBA00022695"/>
    </source>
</evidence>
<dbReference type="Pfam" id="PF00680">
    <property type="entry name" value="RdRP_1"/>
    <property type="match status" value="1"/>
</dbReference>
<keyword evidence="4" id="KW-0693">Viral RNA replication</keyword>